<dbReference type="Proteomes" id="UP000299102">
    <property type="component" value="Unassembled WGS sequence"/>
</dbReference>
<proteinExistence type="predicted"/>
<protein>
    <submittedName>
        <fullName evidence="2">Uncharacterized protein</fullName>
    </submittedName>
</protein>
<name>A0A4C1ZRY7_EUMVA</name>
<dbReference type="AlphaFoldDB" id="A0A4C1ZRY7"/>
<dbReference type="EMBL" id="BGZK01002044">
    <property type="protein sequence ID" value="GBP89914.1"/>
    <property type="molecule type" value="Genomic_DNA"/>
</dbReference>
<keyword evidence="3" id="KW-1185">Reference proteome</keyword>
<evidence type="ECO:0000313" key="3">
    <source>
        <dbReference type="Proteomes" id="UP000299102"/>
    </source>
</evidence>
<organism evidence="2 3">
    <name type="scientific">Eumeta variegata</name>
    <name type="common">Bagworm moth</name>
    <name type="synonym">Eumeta japonica</name>
    <dbReference type="NCBI Taxonomy" id="151549"/>
    <lineage>
        <taxon>Eukaryota</taxon>
        <taxon>Metazoa</taxon>
        <taxon>Ecdysozoa</taxon>
        <taxon>Arthropoda</taxon>
        <taxon>Hexapoda</taxon>
        <taxon>Insecta</taxon>
        <taxon>Pterygota</taxon>
        <taxon>Neoptera</taxon>
        <taxon>Endopterygota</taxon>
        <taxon>Lepidoptera</taxon>
        <taxon>Glossata</taxon>
        <taxon>Ditrysia</taxon>
        <taxon>Tineoidea</taxon>
        <taxon>Psychidae</taxon>
        <taxon>Oiketicinae</taxon>
        <taxon>Eumeta</taxon>
    </lineage>
</organism>
<evidence type="ECO:0000313" key="2">
    <source>
        <dbReference type="EMBL" id="GBP89914.1"/>
    </source>
</evidence>
<comment type="caution">
    <text evidence="2">The sequence shown here is derived from an EMBL/GenBank/DDBJ whole genome shotgun (WGS) entry which is preliminary data.</text>
</comment>
<reference evidence="2 3" key="1">
    <citation type="journal article" date="2019" name="Commun. Biol.">
        <title>The bagworm genome reveals a unique fibroin gene that provides high tensile strength.</title>
        <authorList>
            <person name="Kono N."/>
            <person name="Nakamura H."/>
            <person name="Ohtoshi R."/>
            <person name="Tomita M."/>
            <person name="Numata K."/>
            <person name="Arakawa K."/>
        </authorList>
    </citation>
    <scope>NUCLEOTIDE SEQUENCE [LARGE SCALE GENOMIC DNA]</scope>
</reference>
<accession>A0A4C1ZRY7</accession>
<gene>
    <name evidence="2" type="ORF">EVAR_63577_1</name>
</gene>
<evidence type="ECO:0000256" key="1">
    <source>
        <dbReference type="SAM" id="MobiDB-lite"/>
    </source>
</evidence>
<feature type="region of interest" description="Disordered" evidence="1">
    <location>
        <begin position="84"/>
        <end position="106"/>
    </location>
</feature>
<feature type="compositionally biased region" description="Basic residues" evidence="1">
    <location>
        <begin position="94"/>
        <end position="106"/>
    </location>
</feature>
<sequence>MNCLLDCTLTEETNRRPRSEAIYKVQPRIVVPGTCGTNGTFELSELECNTKEESTIADYGLVSFGGPASPSTVRRRIVNLDAPAALGAGDTGRRHGGSRYGGRTRS</sequence>